<dbReference type="GO" id="GO:0004867">
    <property type="term" value="F:serine-type endopeptidase inhibitor activity"/>
    <property type="evidence" value="ECO:0007669"/>
    <property type="project" value="UniProtKB-KW"/>
</dbReference>
<accession>R7U797</accession>
<dbReference type="InterPro" id="IPR050934">
    <property type="entry name" value="ITIH"/>
</dbReference>
<protein>
    <recommendedName>
        <fullName evidence="13">VWFA domain-containing protein</fullName>
    </recommendedName>
</protein>
<dbReference type="InterPro" id="IPR013694">
    <property type="entry name" value="VIT"/>
</dbReference>
<proteinExistence type="inferred from homology"/>
<dbReference type="Gene3D" id="3.40.50.410">
    <property type="entry name" value="von Willebrand factor, type A domain"/>
    <property type="match status" value="1"/>
</dbReference>
<keyword evidence="5" id="KW-0732">Signal</keyword>
<sequence>MSSKTHHFCWDYVKKNPEVYSLHIRSDITFRFATTHVVSRLANHGDQAKEAEFKVTLPKAAFISNFTMEIDDEVLVGDVKEKSVAKKAYTKAKNRGQSAGKVSQQVRDSNSFRVVVNVAARSKIDFNLTYEELLHRRFGIYEHVIDIDPGQVVRDLRVDVKINLKTIFIDNHLAVVDRVSSTEAHVIYHPSVEDQLEASDVGIQGQFVVQYDVKRDLDAGEIQVVDGYFVHFFAPTGLDPVNKNVLFILDVSGSMAGAKISQTKDAMKKILSDLRSGDMFNIITFSTSLKFWHGEGLLPANEQNKRKAKEFIKGMKAEGGTNINDALLRGVDFLSQQESLDPNSERTSMLMFLTDGEPTAGITSTSRIMANLRASNGNRFTLFSLGFGTDVDFTFLQKVSLQNRGLARKIYTGADADLQLEGFYSEVSTPVMSDIKIRYLEDSVSPDSVTTTDFSAFFRGSEIVVAGKLTDRLSNLNLKVSGGSARGYMSLDMSVKVPKVERESTRTAFSNFTEKLWAYMTIKKLDKSLNSSSFLDFQYNFVTPLTSMVIVKPDEPTVNSGELLDKEAPRDQPSRSVDNDPHFIVRVDGLKNSVCYDINGVPGTIFQLLQDRKNGIAVNGKITGKPPTRGQRPRTYLGVVSVVVDAHVLVVTPYNFTYNSRTYSWKNSGSIDDTGIVIRLENKKYVEVTIKENTTFRILRHLVRGNNRNRVDFLGFYIHDGSGLSEWTHGLIGQFLHQQGGVVDGGRGSESGTRLAFFGPHSAHRTVDAHLGSRRNMEDLSQVPCWHVRNNGRGLIKGKPQDYVVSRLDQKSSSLRHIKYARQLFVRR</sequence>
<dbReference type="EMBL" id="AMQN01010003">
    <property type="status" value="NOT_ANNOTATED_CDS"/>
    <property type="molecule type" value="Genomic_DNA"/>
</dbReference>
<dbReference type="InterPro" id="IPR010600">
    <property type="entry name" value="ITI_HC_C"/>
</dbReference>
<evidence type="ECO:0000313" key="10">
    <source>
        <dbReference type="EMBL" id="ELT99546.1"/>
    </source>
</evidence>
<comment type="subcellular location">
    <subcellularLocation>
        <location evidence="1">Secreted</location>
    </subcellularLocation>
</comment>
<evidence type="ECO:0000256" key="2">
    <source>
        <dbReference type="ARBA" id="ARBA00010158"/>
    </source>
</evidence>
<evidence type="ECO:0000313" key="12">
    <source>
        <dbReference type="Proteomes" id="UP000014760"/>
    </source>
</evidence>
<reference evidence="11" key="3">
    <citation type="submission" date="2015-06" db="UniProtKB">
        <authorList>
            <consortium name="EnsemblMetazoa"/>
        </authorList>
    </citation>
    <scope>IDENTIFICATION</scope>
</reference>
<dbReference type="PANTHER" id="PTHR10338:SF108">
    <property type="entry name" value="INTER-ALPHA-TRYPSIN INHIBITOR HEAVY CHAIN H4-LIKE PROTEIN"/>
    <property type="match status" value="1"/>
</dbReference>
<evidence type="ECO:0000313" key="11">
    <source>
        <dbReference type="EnsemblMetazoa" id="CapteP222769"/>
    </source>
</evidence>
<name>R7U797_CAPTE</name>
<keyword evidence="4" id="KW-0646">Protease inhibitor</keyword>
<feature type="domain" description="VWFA" evidence="8">
    <location>
        <begin position="244"/>
        <end position="427"/>
    </location>
</feature>
<dbReference type="OrthoDB" id="299997at2759"/>
<dbReference type="PROSITE" id="PS51468">
    <property type="entry name" value="VIT"/>
    <property type="match status" value="1"/>
</dbReference>
<dbReference type="Pfam" id="PF08487">
    <property type="entry name" value="VIT"/>
    <property type="match status" value="1"/>
</dbReference>
<evidence type="ECO:0000256" key="6">
    <source>
        <dbReference type="ARBA" id="ARBA00022900"/>
    </source>
</evidence>
<evidence type="ECO:0000256" key="5">
    <source>
        <dbReference type="ARBA" id="ARBA00022729"/>
    </source>
</evidence>
<keyword evidence="6" id="KW-0722">Serine protease inhibitor</keyword>
<dbReference type="EMBL" id="KB306788">
    <property type="protein sequence ID" value="ELT99546.1"/>
    <property type="molecule type" value="Genomic_DNA"/>
</dbReference>
<keyword evidence="3" id="KW-0964">Secreted</keyword>
<comment type="similarity">
    <text evidence="2">Belongs to the ITIH family.</text>
</comment>
<evidence type="ECO:0000256" key="4">
    <source>
        <dbReference type="ARBA" id="ARBA00022690"/>
    </source>
</evidence>
<evidence type="ECO:0000256" key="3">
    <source>
        <dbReference type="ARBA" id="ARBA00022525"/>
    </source>
</evidence>
<dbReference type="InterPro" id="IPR036465">
    <property type="entry name" value="vWFA_dom_sf"/>
</dbReference>
<dbReference type="PROSITE" id="PS50234">
    <property type="entry name" value="VWFA"/>
    <property type="match status" value="1"/>
</dbReference>
<evidence type="ECO:0000259" key="8">
    <source>
        <dbReference type="PROSITE" id="PS50234"/>
    </source>
</evidence>
<evidence type="ECO:0008006" key="13">
    <source>
        <dbReference type="Google" id="ProtNLM"/>
    </source>
</evidence>
<dbReference type="GO" id="GO:0030212">
    <property type="term" value="P:hyaluronan metabolic process"/>
    <property type="evidence" value="ECO:0007669"/>
    <property type="project" value="InterPro"/>
</dbReference>
<dbReference type="FunFam" id="3.40.50.410:FF:000013">
    <property type="entry name" value="inter-alpha-trypsin inhibitor heavy chain H2"/>
    <property type="match status" value="1"/>
</dbReference>
<evidence type="ECO:0000256" key="7">
    <source>
        <dbReference type="ARBA" id="ARBA00023180"/>
    </source>
</evidence>
<feature type="domain" description="VIT" evidence="9">
    <location>
        <begin position="3"/>
        <end position="132"/>
    </location>
</feature>
<gene>
    <name evidence="10" type="ORF">CAPTEDRAFT_222769</name>
</gene>
<dbReference type="SUPFAM" id="SSF53300">
    <property type="entry name" value="vWA-like"/>
    <property type="match status" value="1"/>
</dbReference>
<dbReference type="SMART" id="SM00327">
    <property type="entry name" value="VWA"/>
    <property type="match status" value="1"/>
</dbReference>
<dbReference type="HOGENOM" id="CLU_008101_0_0_1"/>
<dbReference type="PANTHER" id="PTHR10338">
    <property type="entry name" value="INTER-ALPHA-TRYPSIN INHIBITOR HEAVY CHAIN FAMILY MEMBER"/>
    <property type="match status" value="1"/>
</dbReference>
<dbReference type="STRING" id="283909.R7U797"/>
<dbReference type="EnsemblMetazoa" id="CapteT222769">
    <property type="protein sequence ID" value="CapteP222769"/>
    <property type="gene ID" value="CapteG222769"/>
</dbReference>
<reference evidence="10 12" key="2">
    <citation type="journal article" date="2013" name="Nature">
        <title>Insights into bilaterian evolution from three spiralian genomes.</title>
        <authorList>
            <person name="Simakov O."/>
            <person name="Marletaz F."/>
            <person name="Cho S.J."/>
            <person name="Edsinger-Gonzales E."/>
            <person name="Havlak P."/>
            <person name="Hellsten U."/>
            <person name="Kuo D.H."/>
            <person name="Larsson T."/>
            <person name="Lv J."/>
            <person name="Arendt D."/>
            <person name="Savage R."/>
            <person name="Osoegawa K."/>
            <person name="de Jong P."/>
            <person name="Grimwood J."/>
            <person name="Chapman J.A."/>
            <person name="Shapiro H."/>
            <person name="Aerts A."/>
            <person name="Otillar R.P."/>
            <person name="Terry A.Y."/>
            <person name="Boore J.L."/>
            <person name="Grigoriev I.V."/>
            <person name="Lindberg D.R."/>
            <person name="Seaver E.C."/>
            <person name="Weisblat D.A."/>
            <person name="Putnam N.H."/>
            <person name="Rokhsar D.S."/>
        </authorList>
    </citation>
    <scope>NUCLEOTIDE SEQUENCE</scope>
    <source>
        <strain evidence="10 12">I ESC-2004</strain>
    </source>
</reference>
<reference evidence="12" key="1">
    <citation type="submission" date="2012-12" db="EMBL/GenBank/DDBJ databases">
        <authorList>
            <person name="Hellsten U."/>
            <person name="Grimwood J."/>
            <person name="Chapman J.A."/>
            <person name="Shapiro H."/>
            <person name="Aerts A."/>
            <person name="Otillar R.P."/>
            <person name="Terry A.Y."/>
            <person name="Boore J.L."/>
            <person name="Simakov O."/>
            <person name="Marletaz F."/>
            <person name="Cho S.-J."/>
            <person name="Edsinger-Gonzales E."/>
            <person name="Havlak P."/>
            <person name="Kuo D.-H."/>
            <person name="Larsson T."/>
            <person name="Lv J."/>
            <person name="Arendt D."/>
            <person name="Savage R."/>
            <person name="Osoegawa K."/>
            <person name="de Jong P."/>
            <person name="Lindberg D.R."/>
            <person name="Seaver E.C."/>
            <person name="Weisblat D.A."/>
            <person name="Putnam N.H."/>
            <person name="Grigoriev I.V."/>
            <person name="Rokhsar D.S."/>
        </authorList>
    </citation>
    <scope>NUCLEOTIDE SEQUENCE</scope>
    <source>
        <strain evidence="12">I ESC-2004</strain>
    </source>
</reference>
<organism evidence="10">
    <name type="scientific">Capitella teleta</name>
    <name type="common">Polychaete worm</name>
    <dbReference type="NCBI Taxonomy" id="283909"/>
    <lineage>
        <taxon>Eukaryota</taxon>
        <taxon>Metazoa</taxon>
        <taxon>Spiralia</taxon>
        <taxon>Lophotrochozoa</taxon>
        <taxon>Annelida</taxon>
        <taxon>Polychaeta</taxon>
        <taxon>Sedentaria</taxon>
        <taxon>Scolecida</taxon>
        <taxon>Capitellidae</taxon>
        <taxon>Capitella</taxon>
    </lineage>
</organism>
<keyword evidence="7" id="KW-0325">Glycoprotein</keyword>
<dbReference type="Pfam" id="PF06668">
    <property type="entry name" value="ITI_HC_C"/>
    <property type="match status" value="1"/>
</dbReference>
<dbReference type="AlphaFoldDB" id="R7U797"/>
<keyword evidence="12" id="KW-1185">Reference proteome</keyword>
<dbReference type="OMA" id="IRGMEYP"/>
<dbReference type="SMART" id="SM00609">
    <property type="entry name" value="VIT"/>
    <property type="match status" value="1"/>
</dbReference>
<dbReference type="Pfam" id="PF00092">
    <property type="entry name" value="VWA"/>
    <property type="match status" value="1"/>
</dbReference>
<dbReference type="InterPro" id="IPR002035">
    <property type="entry name" value="VWF_A"/>
</dbReference>
<evidence type="ECO:0000259" key="9">
    <source>
        <dbReference type="PROSITE" id="PS51468"/>
    </source>
</evidence>
<dbReference type="GO" id="GO:0005576">
    <property type="term" value="C:extracellular region"/>
    <property type="evidence" value="ECO:0007669"/>
    <property type="project" value="UniProtKB-SubCell"/>
</dbReference>
<dbReference type="Proteomes" id="UP000014760">
    <property type="component" value="Unassembled WGS sequence"/>
</dbReference>
<evidence type="ECO:0000256" key="1">
    <source>
        <dbReference type="ARBA" id="ARBA00004613"/>
    </source>
</evidence>